<dbReference type="InterPro" id="IPR032675">
    <property type="entry name" value="LRR_dom_sf"/>
</dbReference>
<comment type="caution">
    <text evidence="3">The sequence shown here is derived from an EMBL/GenBank/DDBJ whole genome shotgun (WGS) entry which is preliminary data.</text>
</comment>
<dbReference type="Pfam" id="PF00560">
    <property type="entry name" value="LRR_1"/>
    <property type="match status" value="1"/>
</dbReference>
<organism evidence="3 4">
    <name type="scientific">Aphanomyces astaci</name>
    <name type="common">Crayfish plague agent</name>
    <dbReference type="NCBI Taxonomy" id="112090"/>
    <lineage>
        <taxon>Eukaryota</taxon>
        <taxon>Sar</taxon>
        <taxon>Stramenopiles</taxon>
        <taxon>Oomycota</taxon>
        <taxon>Saprolegniomycetes</taxon>
        <taxon>Saprolegniales</taxon>
        <taxon>Verrucalvaceae</taxon>
        <taxon>Aphanomyces</taxon>
    </lineage>
</organism>
<gene>
    <name evidence="3" type="ORF">DYB25_004889</name>
</gene>
<keyword evidence="2" id="KW-0677">Repeat</keyword>
<dbReference type="SMART" id="SM00369">
    <property type="entry name" value="LRR_TYP"/>
    <property type="match status" value="6"/>
</dbReference>
<name>A0A397AT25_APHAT</name>
<dbReference type="SMART" id="SM00364">
    <property type="entry name" value="LRR_BAC"/>
    <property type="match status" value="5"/>
</dbReference>
<dbReference type="VEuPathDB" id="FungiDB:H257_14493"/>
<dbReference type="Proteomes" id="UP000266239">
    <property type="component" value="Unassembled WGS sequence"/>
</dbReference>
<reference evidence="3 4" key="1">
    <citation type="submission" date="2018-08" db="EMBL/GenBank/DDBJ databases">
        <title>Aphanomyces genome sequencing and annotation.</title>
        <authorList>
            <person name="Minardi D."/>
            <person name="Oidtmann B."/>
            <person name="Van Der Giezen M."/>
            <person name="Studholme D.J."/>
        </authorList>
    </citation>
    <scope>NUCLEOTIDE SEQUENCE [LARGE SCALE GENOMIC DNA]</scope>
    <source>
        <strain evidence="3 4">Yx</strain>
    </source>
</reference>
<accession>A0A397AT25</accession>
<dbReference type="GO" id="GO:0005737">
    <property type="term" value="C:cytoplasm"/>
    <property type="evidence" value="ECO:0007669"/>
    <property type="project" value="TreeGrafter"/>
</dbReference>
<evidence type="ECO:0000256" key="1">
    <source>
        <dbReference type="ARBA" id="ARBA00022614"/>
    </source>
</evidence>
<dbReference type="SUPFAM" id="SSF52058">
    <property type="entry name" value="L domain-like"/>
    <property type="match status" value="1"/>
</dbReference>
<dbReference type="InterPro" id="IPR001611">
    <property type="entry name" value="Leu-rich_rpt"/>
</dbReference>
<proteinExistence type="predicted"/>
<dbReference type="InterPro" id="IPR050216">
    <property type="entry name" value="LRR_domain-containing"/>
</dbReference>
<evidence type="ECO:0000313" key="3">
    <source>
        <dbReference type="EMBL" id="RHY10822.1"/>
    </source>
</evidence>
<dbReference type="EMBL" id="QUTA01006520">
    <property type="protein sequence ID" value="RHY10822.1"/>
    <property type="molecule type" value="Genomic_DNA"/>
</dbReference>
<dbReference type="PROSITE" id="PS51450">
    <property type="entry name" value="LRR"/>
    <property type="match status" value="2"/>
</dbReference>
<protein>
    <submittedName>
        <fullName evidence="3">Uncharacterized protein</fullName>
    </submittedName>
</protein>
<dbReference type="InterPro" id="IPR003591">
    <property type="entry name" value="Leu-rich_rpt_typical-subtyp"/>
</dbReference>
<dbReference type="Gene3D" id="3.80.10.10">
    <property type="entry name" value="Ribonuclease Inhibitor"/>
    <property type="match status" value="1"/>
</dbReference>
<sequence length="746" mass="83577">MMNLDELRSFLDATNVSEKECMKRLQEAHAWMTSPGHDKLQTTDVIDLYNASRKCAMHDTNKQVAYQIRSLACMLLKRLVGPSISESLDLLRCFARTGHVLRGASVSSHVIASPEVCFSEAIAIYRSMGLNHLSKTKSGVELEEICEDIWDAFEGHLSCITSVADMVQDIHDLRMFMPYLPQNATKFVKLIMNLAESHRLRDARDAEATLLGIALELIETLDNIKKKSSLRRTALVCLVDVYIDMEMLDRAETCWTLLMSPETPQGLQSGVKLHLKSRAFPRALSLVEQLQATRMYSATVGYHDGTVFPLWETLKVNFPANAIQIDMELATELAFSEHQDLREKSCSITARLAEQWSQFAPDQLSQLKKVIHDASCNATNYDLSEELFRWTEVALVISRTSAERVVCKRIMSLAKLRLGDFAMALQLATEALNEEMSKKSLFACFRVLVSCDDASSSAISVEETLVQLIECDDFDIYDMVAFGREAHQAKNHASVLQVCETLAKLLSERICATNELPQLEVGVLYQNMAQLNNRCCESLSTGHDLNLADLNLLAVPAQTLHLSSLRTLNLRHNNLTSLPVDFVECFPLLEVLNVAQNHLSHLPPDMGSLQKLRKLFVQSNQLRSLPLSLTGCTKLDQLFAQHNHLQDIPDEFALLSSLQILSVAHNQLTTLPKGLSALVKLEVVDLSGNAALTDVPENLRRLHDRHAVLHSKQARRDLITRALKVKRAVSQSLKTQARDMAMHVSK</sequence>
<dbReference type="PANTHER" id="PTHR48051">
    <property type="match status" value="1"/>
</dbReference>
<evidence type="ECO:0000256" key="2">
    <source>
        <dbReference type="ARBA" id="ARBA00022737"/>
    </source>
</evidence>
<dbReference type="Pfam" id="PF13855">
    <property type="entry name" value="LRR_8"/>
    <property type="match status" value="1"/>
</dbReference>
<evidence type="ECO:0000313" key="4">
    <source>
        <dbReference type="Proteomes" id="UP000266239"/>
    </source>
</evidence>
<dbReference type="PANTHER" id="PTHR48051:SF1">
    <property type="entry name" value="RAS SUPPRESSOR PROTEIN 1"/>
    <property type="match status" value="1"/>
</dbReference>
<dbReference type="AlphaFoldDB" id="A0A397AT25"/>
<keyword evidence="1" id="KW-0433">Leucine-rich repeat</keyword>